<evidence type="ECO:0000313" key="9">
    <source>
        <dbReference type="EMBL" id="CAF9904823.1"/>
    </source>
</evidence>
<dbReference type="EMBL" id="CAJPDR010000008">
    <property type="protein sequence ID" value="CAF9904823.1"/>
    <property type="molecule type" value="Genomic_DNA"/>
</dbReference>
<keyword evidence="5" id="KW-0143">Chaperone</keyword>
<protein>
    <recommendedName>
        <fullName evidence="8">C-CAP/cofactor C-like domain-containing protein</fullName>
    </recommendedName>
</protein>
<keyword evidence="4" id="KW-0007">Acetylation</keyword>
<dbReference type="InterPro" id="IPR006599">
    <property type="entry name" value="CARP_motif"/>
</dbReference>
<dbReference type="OrthoDB" id="194775at2759"/>
<evidence type="ECO:0000256" key="2">
    <source>
        <dbReference type="ARBA" id="ARBA00008848"/>
    </source>
</evidence>
<name>A0A8H3I4W7_9LECA</name>
<keyword evidence="10" id="KW-1185">Reference proteome</keyword>
<dbReference type="Gene3D" id="2.160.20.70">
    <property type="match status" value="1"/>
</dbReference>
<dbReference type="PROSITE" id="PS51329">
    <property type="entry name" value="C_CAP_COFACTOR_C"/>
    <property type="match status" value="1"/>
</dbReference>
<evidence type="ECO:0000313" key="10">
    <source>
        <dbReference type="Proteomes" id="UP000664203"/>
    </source>
</evidence>
<dbReference type="InterPro" id="IPR027684">
    <property type="entry name" value="TBCC"/>
</dbReference>
<dbReference type="PANTHER" id="PTHR15139:SF0">
    <property type="entry name" value="TUBULIN-SPECIFIC CHAPERONE C"/>
    <property type="match status" value="1"/>
</dbReference>
<dbReference type="GO" id="GO:0007021">
    <property type="term" value="P:tubulin complex assembly"/>
    <property type="evidence" value="ECO:0007669"/>
    <property type="project" value="TreeGrafter"/>
</dbReference>
<evidence type="ECO:0000256" key="7">
    <source>
        <dbReference type="SAM" id="MobiDB-lite"/>
    </source>
</evidence>
<feature type="domain" description="C-CAP/cofactor C-like" evidence="8">
    <location>
        <begin position="153"/>
        <end position="310"/>
    </location>
</feature>
<comment type="subunit">
    <text evidence="6">Supercomplex made of cofactors A to E. Cofactors A and D function by capturing and stabilizing tubulin in a quasi-native conformation. Cofactor E binds to the cofactor D-tubulin complex; interaction with cofactor C then causes the release of tubulin polypeptides that are committed to the native state.</text>
</comment>
<proteinExistence type="inferred from homology"/>
<dbReference type="InterPro" id="IPR031925">
    <property type="entry name" value="TBCC_N"/>
</dbReference>
<dbReference type="Pfam" id="PF16752">
    <property type="entry name" value="TBCC_N"/>
    <property type="match status" value="1"/>
</dbReference>
<dbReference type="SMART" id="SM00673">
    <property type="entry name" value="CARP"/>
    <property type="match status" value="1"/>
</dbReference>
<gene>
    <name evidence="9" type="ORF">ALECFALPRED_009949</name>
</gene>
<dbReference type="InterPro" id="IPR038397">
    <property type="entry name" value="TBCC_N_sf"/>
</dbReference>
<dbReference type="Proteomes" id="UP000664203">
    <property type="component" value="Unassembled WGS sequence"/>
</dbReference>
<evidence type="ECO:0000256" key="3">
    <source>
        <dbReference type="ARBA" id="ARBA00022490"/>
    </source>
</evidence>
<dbReference type="PANTHER" id="PTHR15139">
    <property type="entry name" value="TUBULIN FOLDING COFACTOR C"/>
    <property type="match status" value="1"/>
</dbReference>
<organism evidence="9 10">
    <name type="scientific">Alectoria fallacina</name>
    <dbReference type="NCBI Taxonomy" id="1903189"/>
    <lineage>
        <taxon>Eukaryota</taxon>
        <taxon>Fungi</taxon>
        <taxon>Dikarya</taxon>
        <taxon>Ascomycota</taxon>
        <taxon>Pezizomycotina</taxon>
        <taxon>Lecanoromycetes</taxon>
        <taxon>OSLEUM clade</taxon>
        <taxon>Lecanoromycetidae</taxon>
        <taxon>Lecanorales</taxon>
        <taxon>Lecanorineae</taxon>
        <taxon>Parmeliaceae</taxon>
        <taxon>Alectoria</taxon>
    </lineage>
</organism>
<evidence type="ECO:0000256" key="1">
    <source>
        <dbReference type="ARBA" id="ARBA00004496"/>
    </source>
</evidence>
<dbReference type="GO" id="GO:0005737">
    <property type="term" value="C:cytoplasm"/>
    <property type="evidence" value="ECO:0007669"/>
    <property type="project" value="UniProtKB-SubCell"/>
</dbReference>
<comment type="subcellular location">
    <subcellularLocation>
        <location evidence="1">Cytoplasm</location>
    </subcellularLocation>
</comment>
<sequence>MSGEAGKGSSDSDVKEQFFRRFKQQETTLQEKMARLKQSVLQPAERANLTEQCLASISRLSNEAKDASAYLPAYDQRTCSTAVRSLHENLQEIRNASAPKRKFAFKKTIAQKNAANSGNGPPEDASVRSQGATGDKIKTASSNEPDHRSSDPPKNQDSLDAGPVSGTAGAITIASLSSTHHRFDFASSEPGSSTSISNIHHSAVDLSDSLSRPFATLAINSVTESLLICGRTSGAAHITGVENSTLIVWSRQVRLHECKNCLVYLRCGSRPIIEDCKGILFTPFPPVYDTTESPWPSSLNMWDQVDDFKWLRAEHSPNWSTLQPGYEGKIGIGSGSWEYIKSFGSAGCSLSELDDLLRAAKVV</sequence>
<evidence type="ECO:0000256" key="4">
    <source>
        <dbReference type="ARBA" id="ARBA00022990"/>
    </source>
</evidence>
<dbReference type="Gene3D" id="1.20.58.1250">
    <property type="entry name" value="Tubulin Binding Cofactor C, N-terminal domain"/>
    <property type="match status" value="1"/>
</dbReference>
<evidence type="ECO:0000259" key="8">
    <source>
        <dbReference type="PROSITE" id="PS51329"/>
    </source>
</evidence>
<dbReference type="AlphaFoldDB" id="A0A8H3I4W7"/>
<accession>A0A8H3I4W7</accession>
<dbReference type="GO" id="GO:0007023">
    <property type="term" value="P:post-chaperonin tubulin folding pathway"/>
    <property type="evidence" value="ECO:0007669"/>
    <property type="project" value="InterPro"/>
</dbReference>
<evidence type="ECO:0000256" key="5">
    <source>
        <dbReference type="ARBA" id="ARBA00023186"/>
    </source>
</evidence>
<dbReference type="GO" id="GO:0015631">
    <property type="term" value="F:tubulin binding"/>
    <property type="evidence" value="ECO:0007669"/>
    <property type="project" value="InterPro"/>
</dbReference>
<keyword evidence="3" id="KW-0963">Cytoplasm</keyword>
<dbReference type="InterPro" id="IPR016098">
    <property type="entry name" value="CAP/MinC_C"/>
</dbReference>
<dbReference type="Pfam" id="PF07986">
    <property type="entry name" value="TBCC"/>
    <property type="match status" value="1"/>
</dbReference>
<evidence type="ECO:0000256" key="6">
    <source>
        <dbReference type="ARBA" id="ARBA00026055"/>
    </source>
</evidence>
<dbReference type="InterPro" id="IPR012945">
    <property type="entry name" value="Tubulin-bd_cofactor_C_dom"/>
</dbReference>
<reference evidence="9" key="1">
    <citation type="submission" date="2021-03" db="EMBL/GenBank/DDBJ databases">
        <authorList>
            <person name="Tagirdzhanova G."/>
        </authorList>
    </citation>
    <scope>NUCLEOTIDE SEQUENCE</scope>
</reference>
<dbReference type="InterPro" id="IPR017901">
    <property type="entry name" value="C-CAP_CF_C-like"/>
</dbReference>
<feature type="region of interest" description="Disordered" evidence="7">
    <location>
        <begin position="112"/>
        <end position="164"/>
    </location>
</feature>
<comment type="caution">
    <text evidence="9">The sequence shown here is derived from an EMBL/GenBank/DDBJ whole genome shotgun (WGS) entry which is preliminary data.</text>
</comment>
<comment type="similarity">
    <text evidence="2">Belongs to the TBCC family.</text>
</comment>